<evidence type="ECO:0000259" key="6">
    <source>
        <dbReference type="PROSITE" id="PS50104"/>
    </source>
</evidence>
<keyword evidence="2" id="KW-0378">Hydrolase</keyword>
<proteinExistence type="predicted"/>
<evidence type="ECO:0000256" key="5">
    <source>
        <dbReference type="SAM" id="SignalP"/>
    </source>
</evidence>
<dbReference type="PANTHER" id="PTHR32009:SF39">
    <property type="entry name" value="TIR DOMAIN-CONTAINING PROTEIN"/>
    <property type="match status" value="1"/>
</dbReference>
<comment type="caution">
    <text evidence="7">The sequence shown here is derived from an EMBL/GenBank/DDBJ whole genome shotgun (WGS) entry which is preliminary data.</text>
</comment>
<dbReference type="Pfam" id="PF01582">
    <property type="entry name" value="TIR"/>
    <property type="match status" value="2"/>
</dbReference>
<keyword evidence="8" id="KW-1185">Reference proteome</keyword>
<dbReference type="EC" id="3.2.2.6" evidence="1"/>
<dbReference type="EMBL" id="JBJKBG010000004">
    <property type="protein sequence ID" value="KAL3742426.1"/>
    <property type="molecule type" value="Genomic_DNA"/>
</dbReference>
<reference evidence="7 8" key="1">
    <citation type="submission" date="2024-11" db="EMBL/GenBank/DDBJ databases">
        <title>Chromosome-level genome assembly of Eucalyptus globulus Labill. provides insights into its genome evolution.</title>
        <authorList>
            <person name="Li X."/>
        </authorList>
    </citation>
    <scope>NUCLEOTIDE SEQUENCE [LARGE SCALE GENOMIC DNA]</scope>
    <source>
        <strain evidence="7">CL2024</strain>
        <tissue evidence="7">Fresh tender leaves</tissue>
    </source>
</reference>
<dbReference type="FunFam" id="3.40.50.10140:FF:000007">
    <property type="entry name" value="Disease resistance protein (TIR-NBS-LRR class)"/>
    <property type="match status" value="2"/>
</dbReference>
<dbReference type="GO" id="GO:0061809">
    <property type="term" value="F:NAD+ nucleosidase activity, cyclic ADP-ribose generating"/>
    <property type="evidence" value="ECO:0007669"/>
    <property type="project" value="UniProtKB-EC"/>
</dbReference>
<evidence type="ECO:0000256" key="4">
    <source>
        <dbReference type="ARBA" id="ARBA00047304"/>
    </source>
</evidence>
<protein>
    <recommendedName>
        <fullName evidence="1">ADP-ribosyl cyclase/cyclic ADP-ribose hydrolase</fullName>
        <ecNumber evidence="1">3.2.2.6</ecNumber>
    </recommendedName>
</protein>
<evidence type="ECO:0000256" key="1">
    <source>
        <dbReference type="ARBA" id="ARBA00011982"/>
    </source>
</evidence>
<keyword evidence="3" id="KW-0520">NAD</keyword>
<dbReference type="SMART" id="SM00255">
    <property type="entry name" value="TIR"/>
    <property type="match status" value="2"/>
</dbReference>
<gene>
    <name evidence="7" type="ORF">ACJRO7_017839</name>
</gene>
<evidence type="ECO:0000256" key="3">
    <source>
        <dbReference type="ARBA" id="ARBA00023027"/>
    </source>
</evidence>
<keyword evidence="5" id="KW-0732">Signal</keyword>
<organism evidence="7 8">
    <name type="scientific">Eucalyptus globulus</name>
    <name type="common">Tasmanian blue gum</name>
    <dbReference type="NCBI Taxonomy" id="34317"/>
    <lineage>
        <taxon>Eukaryota</taxon>
        <taxon>Viridiplantae</taxon>
        <taxon>Streptophyta</taxon>
        <taxon>Embryophyta</taxon>
        <taxon>Tracheophyta</taxon>
        <taxon>Spermatophyta</taxon>
        <taxon>Magnoliopsida</taxon>
        <taxon>eudicotyledons</taxon>
        <taxon>Gunneridae</taxon>
        <taxon>Pentapetalae</taxon>
        <taxon>rosids</taxon>
        <taxon>malvids</taxon>
        <taxon>Myrtales</taxon>
        <taxon>Myrtaceae</taxon>
        <taxon>Myrtoideae</taxon>
        <taxon>Eucalypteae</taxon>
        <taxon>Eucalyptus</taxon>
    </lineage>
</organism>
<dbReference type="PROSITE" id="PS50104">
    <property type="entry name" value="TIR"/>
    <property type="match status" value="2"/>
</dbReference>
<dbReference type="SUPFAM" id="SSF52200">
    <property type="entry name" value="Toll/Interleukin receptor TIR domain"/>
    <property type="match status" value="2"/>
</dbReference>
<evidence type="ECO:0000313" key="8">
    <source>
        <dbReference type="Proteomes" id="UP001634007"/>
    </source>
</evidence>
<evidence type="ECO:0000313" key="7">
    <source>
        <dbReference type="EMBL" id="KAL3742426.1"/>
    </source>
</evidence>
<dbReference type="PANTHER" id="PTHR32009">
    <property type="entry name" value="TMV RESISTANCE PROTEIN N-LIKE"/>
    <property type="match status" value="1"/>
</dbReference>
<sequence>MKKITALAIVLPLAPLSVYTYRLLQEKRSAVPQNYDVFLSFKGPDTRTCFTDFLYNSLVAAGFHVFRDNDSIPVGEQIGPEKFWAIKSCRIAIPIISKQYAQSKRCLRELTEIMDCHKKHGKSVFPVFYKVDVGDVRRQRVNFERALRKPEIHISPEEMEKWWNVLTSVAKIKGWISQTIANGHEAELVKMVVAKVSSDLKTMWIERLPMFVKSVHLHFSEKKRRESQYQVFLAFRGPDTRHSLAAYLYISLVAAGIRVFNDADPSLIGKDVDHEICNAIDHCKISIPILSKDYPSSRWCLDELAQMVECKRRKRQKILPIFYKVRTSHVRDLSGVFGEKILKHEKMVDECTYERWKLALKEVGSFKGWVSERIANGHEGVLVKEVIKEVSRLLKNPKYVIPHPYMPN</sequence>
<comment type="catalytic activity">
    <reaction evidence="4">
        <text>NAD(+) + H2O = ADP-D-ribose + nicotinamide + H(+)</text>
        <dbReference type="Rhea" id="RHEA:16301"/>
        <dbReference type="ChEBI" id="CHEBI:15377"/>
        <dbReference type="ChEBI" id="CHEBI:15378"/>
        <dbReference type="ChEBI" id="CHEBI:17154"/>
        <dbReference type="ChEBI" id="CHEBI:57540"/>
        <dbReference type="ChEBI" id="CHEBI:57967"/>
        <dbReference type="EC" id="3.2.2.6"/>
    </reaction>
    <physiologicalReaction direction="left-to-right" evidence="4">
        <dbReference type="Rhea" id="RHEA:16302"/>
    </physiologicalReaction>
</comment>
<feature type="chain" id="PRO_5044784658" description="ADP-ribosyl cyclase/cyclic ADP-ribose hydrolase" evidence="5">
    <location>
        <begin position="21"/>
        <end position="408"/>
    </location>
</feature>
<evidence type="ECO:0000256" key="2">
    <source>
        <dbReference type="ARBA" id="ARBA00022801"/>
    </source>
</evidence>
<feature type="domain" description="TIR" evidence="6">
    <location>
        <begin position="227"/>
        <end position="394"/>
    </location>
</feature>
<dbReference type="InterPro" id="IPR000157">
    <property type="entry name" value="TIR_dom"/>
</dbReference>
<name>A0ABD3KRL2_EUCGL</name>
<feature type="domain" description="TIR" evidence="6">
    <location>
        <begin position="33"/>
        <end position="200"/>
    </location>
</feature>
<dbReference type="InterPro" id="IPR035897">
    <property type="entry name" value="Toll_tir_struct_dom_sf"/>
</dbReference>
<feature type="signal peptide" evidence="5">
    <location>
        <begin position="1"/>
        <end position="20"/>
    </location>
</feature>
<accession>A0ABD3KRL2</accession>
<dbReference type="AlphaFoldDB" id="A0ABD3KRL2"/>
<dbReference type="Proteomes" id="UP001634007">
    <property type="component" value="Unassembled WGS sequence"/>
</dbReference>
<dbReference type="Gene3D" id="3.40.50.10140">
    <property type="entry name" value="Toll/interleukin-1 receptor homology (TIR) domain"/>
    <property type="match status" value="2"/>
</dbReference>